<gene>
    <name evidence="2" type="ORF">QGN17_20760</name>
</gene>
<evidence type="ECO:0000313" key="3">
    <source>
        <dbReference type="Proteomes" id="UP001160625"/>
    </source>
</evidence>
<sequence>MAAASLFEIATGVQHKAQRSFQFVRRHSYYANDRRALSMWKPLDLQAASISQRLRAAEEYERLNREPGKRNGPLGHIAIEVLRAMYRVVCRKTGRLEPSIAYLEEKLHRSRAAIVRALDALKRHGFLDWVRRSEPIEDAGQGPQVKQITNAYALLIPHKAMQFIKHMAKAAPLPVDDEDRRKAAKAEHEAMLASLPTQELPAQLVDDRTLSEVLSSLGASLSVSDASSPKSLNPTRKVQE</sequence>
<proteinExistence type="predicted"/>
<dbReference type="EMBL" id="JARYGZ010000007">
    <property type="protein sequence ID" value="MDH7641179.1"/>
    <property type="molecule type" value="Genomic_DNA"/>
</dbReference>
<feature type="compositionally biased region" description="Low complexity" evidence="1">
    <location>
        <begin position="220"/>
        <end position="232"/>
    </location>
</feature>
<evidence type="ECO:0000313" key="2">
    <source>
        <dbReference type="EMBL" id="MDH7641179.1"/>
    </source>
</evidence>
<accession>A0ABT6N7W0</accession>
<feature type="region of interest" description="Disordered" evidence="1">
    <location>
        <begin position="175"/>
        <end position="195"/>
    </location>
</feature>
<evidence type="ECO:0000256" key="1">
    <source>
        <dbReference type="SAM" id="MobiDB-lite"/>
    </source>
</evidence>
<name>A0ABT6N7W0_9SPHN</name>
<keyword evidence="3" id="KW-1185">Reference proteome</keyword>
<organism evidence="2 3">
    <name type="scientific">Sphingomonas oryzagri</name>
    <dbReference type="NCBI Taxonomy" id="3042314"/>
    <lineage>
        <taxon>Bacteria</taxon>
        <taxon>Pseudomonadati</taxon>
        <taxon>Pseudomonadota</taxon>
        <taxon>Alphaproteobacteria</taxon>
        <taxon>Sphingomonadales</taxon>
        <taxon>Sphingomonadaceae</taxon>
        <taxon>Sphingomonas</taxon>
    </lineage>
</organism>
<reference evidence="2" key="1">
    <citation type="submission" date="2023-04" db="EMBL/GenBank/DDBJ databases">
        <title>Sphingomonas sp. MAHUQ-71 isolated from rice field.</title>
        <authorList>
            <person name="Huq M.A."/>
        </authorList>
    </citation>
    <scope>NUCLEOTIDE SEQUENCE</scope>
    <source>
        <strain evidence="2">MAHUQ-71</strain>
    </source>
</reference>
<dbReference type="RefSeq" id="WP_281046518.1">
    <property type="nucleotide sequence ID" value="NZ_JARYGZ010000007.1"/>
</dbReference>
<feature type="compositionally biased region" description="Basic and acidic residues" evidence="1">
    <location>
        <begin position="178"/>
        <end position="190"/>
    </location>
</feature>
<protein>
    <submittedName>
        <fullName evidence="2">Replication protein A</fullName>
    </submittedName>
</protein>
<feature type="region of interest" description="Disordered" evidence="1">
    <location>
        <begin position="220"/>
        <end position="240"/>
    </location>
</feature>
<dbReference type="Proteomes" id="UP001160625">
    <property type="component" value="Unassembled WGS sequence"/>
</dbReference>
<comment type="caution">
    <text evidence="2">The sequence shown here is derived from an EMBL/GenBank/DDBJ whole genome shotgun (WGS) entry which is preliminary data.</text>
</comment>